<protein>
    <submittedName>
        <fullName evidence="2">Sulfurtransferase/chromate resistance protein</fullName>
    </submittedName>
</protein>
<organism evidence="2 3">
    <name type="scientific">Paracoccus broussonetiae</name>
    <dbReference type="NCBI Taxonomy" id="3075834"/>
    <lineage>
        <taxon>Bacteria</taxon>
        <taxon>Pseudomonadati</taxon>
        <taxon>Pseudomonadota</taxon>
        <taxon>Alphaproteobacteria</taxon>
        <taxon>Rhodobacterales</taxon>
        <taxon>Paracoccaceae</taxon>
        <taxon>Paracoccus</taxon>
    </lineage>
</organism>
<dbReference type="Proteomes" id="UP001251085">
    <property type="component" value="Unassembled WGS sequence"/>
</dbReference>
<dbReference type="Pfam" id="PF09828">
    <property type="entry name" value="ChrB_C"/>
    <property type="match status" value="1"/>
</dbReference>
<dbReference type="EMBL" id="JAVRQI010000002">
    <property type="protein sequence ID" value="MDT1060779.1"/>
    <property type="molecule type" value="Genomic_DNA"/>
</dbReference>
<dbReference type="InterPro" id="IPR018634">
    <property type="entry name" value="ChrB_C"/>
</dbReference>
<dbReference type="InterPro" id="IPR036873">
    <property type="entry name" value="Rhodanese-like_dom_sf"/>
</dbReference>
<gene>
    <name evidence="2" type="ORF">RM190_02850</name>
</gene>
<evidence type="ECO:0000313" key="2">
    <source>
        <dbReference type="EMBL" id="MDT1060779.1"/>
    </source>
</evidence>
<sequence>MPAPDAIACDQLAKLVGTPRAPTILDIRPAASRASDPRLIASARPLPEKSLSVADIRTLSVDLSGPVVVACDAGHGRSQGLAALLRHQGLRAEYLEGGHAAWVQAGLPTCNPAPITRLDASGRSVWVTRSRPKIDRIACPWLIRRFVDPRAVFLYVLPSEVSSVADLVGAMPYDIGDVFWSHRGEECTFDTMIREFGLRIPALDRLAMIVRGADTDRLDLAPECAGLLAASLGLSRMHSDDLAQLEAGMGLYDAFYRWCRDATGERHNWENHAGPAR</sequence>
<dbReference type="Gene3D" id="3.40.250.10">
    <property type="entry name" value="Rhodanese-like domain"/>
    <property type="match status" value="1"/>
</dbReference>
<name>A0ABU3E985_9RHOB</name>
<comment type="caution">
    <text evidence="2">The sequence shown here is derived from an EMBL/GenBank/DDBJ whole genome shotgun (WGS) entry which is preliminary data.</text>
</comment>
<proteinExistence type="predicted"/>
<accession>A0ABU3E985</accession>
<evidence type="ECO:0000259" key="1">
    <source>
        <dbReference type="PROSITE" id="PS50206"/>
    </source>
</evidence>
<dbReference type="Pfam" id="PF00581">
    <property type="entry name" value="Rhodanese"/>
    <property type="match status" value="1"/>
</dbReference>
<evidence type="ECO:0000313" key="3">
    <source>
        <dbReference type="Proteomes" id="UP001251085"/>
    </source>
</evidence>
<dbReference type="SUPFAM" id="SSF52821">
    <property type="entry name" value="Rhodanese/Cell cycle control phosphatase"/>
    <property type="match status" value="1"/>
</dbReference>
<dbReference type="RefSeq" id="WP_311757885.1">
    <property type="nucleotide sequence ID" value="NZ_JAVRQI010000002.1"/>
</dbReference>
<feature type="domain" description="Rhodanese" evidence="1">
    <location>
        <begin position="18"/>
        <end position="111"/>
    </location>
</feature>
<keyword evidence="3" id="KW-1185">Reference proteome</keyword>
<dbReference type="InterPro" id="IPR001763">
    <property type="entry name" value="Rhodanese-like_dom"/>
</dbReference>
<dbReference type="SMART" id="SM00450">
    <property type="entry name" value="RHOD"/>
    <property type="match status" value="1"/>
</dbReference>
<reference evidence="3" key="1">
    <citation type="submission" date="2023-07" db="EMBL/GenBank/DDBJ databases">
        <title>Characterization of two Paracoccaceae strains isolated from Phycosphere and proposal of Xinfangfangia lacusdiani sp. nov.</title>
        <authorList>
            <person name="Deng Y."/>
            <person name="Zhang Y.Q."/>
        </authorList>
    </citation>
    <scope>NUCLEOTIDE SEQUENCE [LARGE SCALE GENOMIC DNA]</scope>
    <source>
        <strain evidence="3">CPCC 101403</strain>
    </source>
</reference>
<dbReference type="PROSITE" id="PS50206">
    <property type="entry name" value="RHODANESE_3"/>
    <property type="match status" value="1"/>
</dbReference>